<dbReference type="AlphaFoldDB" id="A0A832YUH3"/>
<dbReference type="GO" id="GO:0046872">
    <property type="term" value="F:metal ion binding"/>
    <property type="evidence" value="ECO:0007669"/>
    <property type="project" value="InterPro"/>
</dbReference>
<dbReference type="InterPro" id="IPR003806">
    <property type="entry name" value="ATP-grasp_PylC-type"/>
</dbReference>
<gene>
    <name evidence="2" type="ORF">EYG76_05055</name>
</gene>
<accession>A0A832YUH3</accession>
<comment type="caution">
    <text evidence="2">The sequence shown here is derived from an EMBL/GenBank/DDBJ whole genome shotgun (WGS) entry which is preliminary data.</text>
</comment>
<dbReference type="Pfam" id="PF02655">
    <property type="entry name" value="ATP-grasp_3"/>
    <property type="match status" value="1"/>
</dbReference>
<evidence type="ECO:0000313" key="2">
    <source>
        <dbReference type="EMBL" id="HIP17644.1"/>
    </source>
</evidence>
<protein>
    <submittedName>
        <fullName evidence="2">ATP-grasp domain-containing protein</fullName>
    </submittedName>
</protein>
<evidence type="ECO:0000313" key="3">
    <source>
        <dbReference type="Proteomes" id="UP000605144"/>
    </source>
</evidence>
<feature type="domain" description="ATP-grasp fold PylC-type" evidence="1">
    <location>
        <begin position="30"/>
        <end position="78"/>
    </location>
</feature>
<name>A0A832YUH3_9EURY</name>
<reference evidence="2" key="1">
    <citation type="journal article" date="2020" name="ISME J.">
        <title>Gammaproteobacteria mediating utilization of methyl-, sulfur- and petroleum organic compounds in deep ocean hydrothermal plumes.</title>
        <authorList>
            <person name="Zhou Z."/>
            <person name="Liu Y."/>
            <person name="Pan J."/>
            <person name="Cron B.R."/>
            <person name="Toner B.M."/>
            <person name="Anantharaman K."/>
            <person name="Breier J.A."/>
            <person name="Dick G.J."/>
            <person name="Li M."/>
        </authorList>
    </citation>
    <scope>NUCLEOTIDE SEQUENCE</scope>
    <source>
        <strain evidence="2">SZUA-1385</strain>
    </source>
</reference>
<proteinExistence type="predicted"/>
<dbReference type="GO" id="GO:0005524">
    <property type="term" value="F:ATP binding"/>
    <property type="evidence" value="ECO:0007669"/>
    <property type="project" value="InterPro"/>
</dbReference>
<dbReference type="Proteomes" id="UP000605144">
    <property type="component" value="Unassembled WGS sequence"/>
</dbReference>
<organism evidence="2 3">
    <name type="scientific">Methanothermococcus okinawensis</name>
    <dbReference type="NCBI Taxonomy" id="155863"/>
    <lineage>
        <taxon>Archaea</taxon>
        <taxon>Methanobacteriati</taxon>
        <taxon>Methanobacteriota</taxon>
        <taxon>Methanomada group</taxon>
        <taxon>Methanococci</taxon>
        <taxon>Methanococcales</taxon>
        <taxon>Methanococcaceae</taxon>
        <taxon>Methanothermococcus</taxon>
    </lineage>
</organism>
<evidence type="ECO:0000259" key="1">
    <source>
        <dbReference type="Pfam" id="PF02655"/>
    </source>
</evidence>
<sequence length="79" mass="9092">MTIVIIRDYMKILVVGITLNNTNDTPFDLLKNLKYPVLIQEFINSDSFSAAYINGEFIAFNKQIIMNNTYIGNIIPYKI</sequence>
<dbReference type="EMBL" id="DQSV01000096">
    <property type="protein sequence ID" value="HIP17644.1"/>
    <property type="molecule type" value="Genomic_DNA"/>
</dbReference>